<feature type="compositionally biased region" description="Basic and acidic residues" evidence="1">
    <location>
        <begin position="110"/>
        <end position="119"/>
    </location>
</feature>
<feature type="compositionally biased region" description="Acidic residues" evidence="1">
    <location>
        <begin position="98"/>
        <end position="109"/>
    </location>
</feature>
<gene>
    <name evidence="2" type="ORF">ACFQVC_19015</name>
</gene>
<keyword evidence="3" id="KW-1185">Reference proteome</keyword>
<proteinExistence type="predicted"/>
<dbReference type="RefSeq" id="WP_381831654.1">
    <property type="nucleotide sequence ID" value="NZ_JBHTCF010000007.1"/>
</dbReference>
<accession>A0ABW2JLI3</accession>
<sequence>MNPPDTMRLLPWSTPDGKACFLLGDGYGYLSRIADSTEAIQLAIGHDLLDHVASLLDCPTASPGELRFAVRRLTEALGDVLRVAESRGARLPYSDAESVSESEADSESDDFSRVDSADD</sequence>
<evidence type="ECO:0000256" key="1">
    <source>
        <dbReference type="SAM" id="MobiDB-lite"/>
    </source>
</evidence>
<feature type="region of interest" description="Disordered" evidence="1">
    <location>
        <begin position="91"/>
        <end position="119"/>
    </location>
</feature>
<reference evidence="3" key="1">
    <citation type="journal article" date="2019" name="Int. J. Syst. Evol. Microbiol.">
        <title>The Global Catalogue of Microorganisms (GCM) 10K type strain sequencing project: providing services to taxonomists for standard genome sequencing and annotation.</title>
        <authorList>
            <consortium name="The Broad Institute Genomics Platform"/>
            <consortium name="The Broad Institute Genome Sequencing Center for Infectious Disease"/>
            <person name="Wu L."/>
            <person name="Ma J."/>
        </authorList>
    </citation>
    <scope>NUCLEOTIDE SEQUENCE [LARGE SCALE GENOMIC DNA]</scope>
    <source>
        <strain evidence="3">SYNS20</strain>
    </source>
</reference>
<protein>
    <recommendedName>
        <fullName evidence="4">PqqD family protein</fullName>
    </recommendedName>
</protein>
<evidence type="ECO:0008006" key="4">
    <source>
        <dbReference type="Google" id="ProtNLM"/>
    </source>
</evidence>
<organism evidence="2 3">
    <name type="scientific">Streptomyces monticola</name>
    <dbReference type="NCBI Taxonomy" id="2666263"/>
    <lineage>
        <taxon>Bacteria</taxon>
        <taxon>Bacillati</taxon>
        <taxon>Actinomycetota</taxon>
        <taxon>Actinomycetes</taxon>
        <taxon>Kitasatosporales</taxon>
        <taxon>Streptomycetaceae</taxon>
        <taxon>Streptomyces</taxon>
    </lineage>
</organism>
<dbReference type="EMBL" id="JBHTCF010000007">
    <property type="protein sequence ID" value="MFC7306301.1"/>
    <property type="molecule type" value="Genomic_DNA"/>
</dbReference>
<evidence type="ECO:0000313" key="2">
    <source>
        <dbReference type="EMBL" id="MFC7306301.1"/>
    </source>
</evidence>
<dbReference type="Proteomes" id="UP001596523">
    <property type="component" value="Unassembled WGS sequence"/>
</dbReference>
<comment type="caution">
    <text evidence="2">The sequence shown here is derived from an EMBL/GenBank/DDBJ whole genome shotgun (WGS) entry which is preliminary data.</text>
</comment>
<name>A0ABW2JLI3_9ACTN</name>
<evidence type="ECO:0000313" key="3">
    <source>
        <dbReference type="Proteomes" id="UP001596523"/>
    </source>
</evidence>